<reference evidence="4 5" key="1">
    <citation type="journal article" date="2013" name="MBio">
        <title>Genome sequencing of the plant pathogen Taphrina deformans, the causal agent of peach leaf curl.</title>
        <authorList>
            <person name="Cisse O.H."/>
            <person name="Almeida J.M.G.C.F."/>
            <person name="Fonseca A."/>
            <person name="Kumar A.A."/>
            <person name="Salojaervi J."/>
            <person name="Overmyer K."/>
            <person name="Hauser P.M."/>
            <person name="Pagni M."/>
        </authorList>
    </citation>
    <scope>NUCLEOTIDE SEQUENCE [LARGE SCALE GENOMIC DNA]</scope>
    <source>
        <strain evidence="5">PYCC 5710 / ATCC 11124 / CBS 356.35 / IMI 108563 / JCM 9778 / NBRC 8474</strain>
    </source>
</reference>
<accession>R4X8C3</accession>
<dbReference type="EMBL" id="CAHR02000060">
    <property type="protein sequence ID" value="CCG81819.1"/>
    <property type="molecule type" value="Genomic_DNA"/>
</dbReference>
<gene>
    <name evidence="4" type="ORF">TAPDE_001682</name>
</gene>
<dbReference type="GO" id="GO:0005975">
    <property type="term" value="P:carbohydrate metabolic process"/>
    <property type="evidence" value="ECO:0007669"/>
    <property type="project" value="InterPro"/>
</dbReference>
<dbReference type="PROSITE" id="PS51762">
    <property type="entry name" value="GH16_2"/>
    <property type="match status" value="1"/>
</dbReference>
<evidence type="ECO:0000256" key="2">
    <source>
        <dbReference type="SAM" id="SignalP"/>
    </source>
</evidence>
<comment type="caution">
    <text evidence="4">The sequence shown here is derived from an EMBL/GenBank/DDBJ whole genome shotgun (WGS) entry which is preliminary data.</text>
</comment>
<evidence type="ECO:0000256" key="1">
    <source>
        <dbReference type="ARBA" id="ARBA00006865"/>
    </source>
</evidence>
<dbReference type="SUPFAM" id="SSF49899">
    <property type="entry name" value="Concanavalin A-like lectins/glucanases"/>
    <property type="match status" value="1"/>
</dbReference>
<name>R4X8C3_TAPDE</name>
<evidence type="ECO:0000259" key="3">
    <source>
        <dbReference type="PROSITE" id="PS51762"/>
    </source>
</evidence>
<dbReference type="Gene3D" id="2.60.120.200">
    <property type="match status" value="1"/>
</dbReference>
<dbReference type="OrthoDB" id="4781at2759"/>
<keyword evidence="2" id="KW-0732">Signal</keyword>
<keyword evidence="5" id="KW-1185">Reference proteome</keyword>
<proteinExistence type="inferred from homology"/>
<dbReference type="Pfam" id="PF00722">
    <property type="entry name" value="Glyco_hydro_16"/>
    <property type="match status" value="1"/>
</dbReference>
<comment type="similarity">
    <text evidence="1">Belongs to the glycosyl hydrolase 16 family.</text>
</comment>
<dbReference type="InterPro" id="IPR013320">
    <property type="entry name" value="ConA-like_dom_sf"/>
</dbReference>
<feature type="domain" description="GH16" evidence="3">
    <location>
        <begin position="12"/>
        <end position="374"/>
    </location>
</feature>
<protein>
    <recommendedName>
        <fullName evidence="3">GH16 domain-containing protein</fullName>
    </recommendedName>
</protein>
<dbReference type="VEuPathDB" id="FungiDB:TAPDE_001682"/>
<sequence>MLLGFVALFLSAYWGYSEVPKHKFREIWYEDFTSGLDLVNDWNHEIALGGYGAGTFDWTTSNDNNSFVRDGKLYIYPTLTTWPPNIEGNSVNLTADGTCTLNTKLDCYASHNDSSFQVINPVQSARLTTKGKHTIRFGKVEIRVKMPRGRYLWPALWMMPQDSVYGIWPASGELDIFEGRGNDPTKLTIQASQCMQSSAHWGPDYSQDPERQVQLSKKQTKISCWPRRSLTQDYHTYTLEWTPQRLLFYIDSPLYVMQSITFRKGPFDGGIDSVLDSLGTPVPNPWSSSPLKAAPFDQHFYLILNVAVGSYNGWFPEDNSDNPAYSTAHGTGGQPYEAVHDFWKSQHQWYPTWPTDLTRGMAVDWIRMSELVDTAYWENLASARMNGRKGESK</sequence>
<feature type="chain" id="PRO_5004373165" description="GH16 domain-containing protein" evidence="2">
    <location>
        <begin position="18"/>
        <end position="393"/>
    </location>
</feature>
<feature type="signal peptide" evidence="2">
    <location>
        <begin position="1"/>
        <end position="17"/>
    </location>
</feature>
<dbReference type="Proteomes" id="UP000013776">
    <property type="component" value="Unassembled WGS sequence"/>
</dbReference>
<organism evidence="4 5">
    <name type="scientific">Taphrina deformans (strain PYCC 5710 / ATCC 11124 / CBS 356.35 / IMI 108563 / JCM 9778 / NBRC 8474)</name>
    <name type="common">Peach leaf curl fungus</name>
    <name type="synonym">Lalaria deformans</name>
    <dbReference type="NCBI Taxonomy" id="1097556"/>
    <lineage>
        <taxon>Eukaryota</taxon>
        <taxon>Fungi</taxon>
        <taxon>Dikarya</taxon>
        <taxon>Ascomycota</taxon>
        <taxon>Taphrinomycotina</taxon>
        <taxon>Taphrinomycetes</taxon>
        <taxon>Taphrinales</taxon>
        <taxon>Taphrinaceae</taxon>
        <taxon>Taphrina</taxon>
    </lineage>
</organism>
<dbReference type="InterPro" id="IPR000757">
    <property type="entry name" value="Beta-glucanase-like"/>
</dbReference>
<dbReference type="InterPro" id="IPR050546">
    <property type="entry name" value="Glycosyl_Hydrlase_16"/>
</dbReference>
<dbReference type="PANTHER" id="PTHR10963:SF55">
    <property type="entry name" value="GLYCOSIDE HYDROLASE FAMILY 16 PROTEIN"/>
    <property type="match status" value="1"/>
</dbReference>
<dbReference type="PANTHER" id="PTHR10963">
    <property type="entry name" value="GLYCOSYL HYDROLASE-RELATED"/>
    <property type="match status" value="1"/>
</dbReference>
<dbReference type="AlphaFoldDB" id="R4X8C3"/>
<evidence type="ECO:0000313" key="4">
    <source>
        <dbReference type="EMBL" id="CCG81819.1"/>
    </source>
</evidence>
<dbReference type="STRING" id="1097556.R4X8C3"/>
<dbReference type="eggNOG" id="ENOG502QRX5">
    <property type="taxonomic scope" value="Eukaryota"/>
</dbReference>
<evidence type="ECO:0000313" key="5">
    <source>
        <dbReference type="Proteomes" id="UP000013776"/>
    </source>
</evidence>
<dbReference type="GO" id="GO:0004553">
    <property type="term" value="F:hydrolase activity, hydrolyzing O-glycosyl compounds"/>
    <property type="evidence" value="ECO:0007669"/>
    <property type="project" value="InterPro"/>
</dbReference>